<evidence type="ECO:0000256" key="1">
    <source>
        <dbReference type="ARBA" id="ARBA00022723"/>
    </source>
</evidence>
<dbReference type="Gene3D" id="3.30.1520.10">
    <property type="entry name" value="Phox-like domain"/>
    <property type="match status" value="1"/>
</dbReference>
<evidence type="ECO:0000256" key="3">
    <source>
        <dbReference type="ARBA" id="ARBA00022833"/>
    </source>
</evidence>
<dbReference type="InterPro" id="IPR029016">
    <property type="entry name" value="GAF-like_dom_sf"/>
</dbReference>
<dbReference type="GO" id="GO:0008270">
    <property type="term" value="F:zinc ion binding"/>
    <property type="evidence" value="ECO:0007669"/>
    <property type="project" value="UniProtKB-KW"/>
</dbReference>
<evidence type="ECO:0000256" key="4">
    <source>
        <dbReference type="PROSITE-ProRule" id="PRU00091"/>
    </source>
</evidence>
<dbReference type="VEuPathDB" id="FungiDB:KRP23_13486"/>
<evidence type="ECO:0008006" key="10">
    <source>
        <dbReference type="Google" id="ProtNLM"/>
    </source>
</evidence>
<proteinExistence type="predicted"/>
<evidence type="ECO:0000256" key="5">
    <source>
        <dbReference type="SAM" id="MobiDB-lite"/>
    </source>
</evidence>
<protein>
    <recommendedName>
        <fullName evidence="10">FYVE-type domain-containing protein</fullName>
    </recommendedName>
</protein>
<dbReference type="InterPro" id="IPR001683">
    <property type="entry name" value="PX_dom"/>
</dbReference>
<dbReference type="SUPFAM" id="SSF57903">
    <property type="entry name" value="FYVE/PHD zinc finger"/>
    <property type="match status" value="1"/>
</dbReference>
<feature type="domain" description="FYVE-type" evidence="6">
    <location>
        <begin position="192"/>
        <end position="247"/>
    </location>
</feature>
<dbReference type="VEuPathDB" id="FungiDB:KRP22_12471"/>
<evidence type="ECO:0000256" key="2">
    <source>
        <dbReference type="ARBA" id="ARBA00022771"/>
    </source>
</evidence>
<keyword evidence="9" id="KW-1185">Reference proteome</keyword>
<feature type="region of interest" description="Disordered" evidence="5">
    <location>
        <begin position="252"/>
        <end position="289"/>
    </location>
</feature>
<dbReference type="GO" id="GO:0035091">
    <property type="term" value="F:phosphatidylinositol binding"/>
    <property type="evidence" value="ECO:0007669"/>
    <property type="project" value="InterPro"/>
</dbReference>
<dbReference type="EnsemblProtists" id="Phyra80062">
    <property type="protein sequence ID" value="Phyra80062"/>
    <property type="gene ID" value="Phyra80062"/>
</dbReference>
<dbReference type="STRING" id="164328.H3GSQ7"/>
<reference evidence="9" key="1">
    <citation type="journal article" date="2006" name="Science">
        <title>Phytophthora genome sequences uncover evolutionary origins and mechanisms of pathogenesis.</title>
        <authorList>
            <person name="Tyler B.M."/>
            <person name="Tripathy S."/>
            <person name="Zhang X."/>
            <person name="Dehal P."/>
            <person name="Jiang R.H."/>
            <person name="Aerts A."/>
            <person name="Arredondo F.D."/>
            <person name="Baxter L."/>
            <person name="Bensasson D."/>
            <person name="Beynon J.L."/>
            <person name="Chapman J."/>
            <person name="Damasceno C.M."/>
            <person name="Dorrance A.E."/>
            <person name="Dou D."/>
            <person name="Dickerman A.W."/>
            <person name="Dubchak I.L."/>
            <person name="Garbelotto M."/>
            <person name="Gijzen M."/>
            <person name="Gordon S.G."/>
            <person name="Govers F."/>
            <person name="Grunwald N.J."/>
            <person name="Huang W."/>
            <person name="Ivors K.L."/>
            <person name="Jones R.W."/>
            <person name="Kamoun S."/>
            <person name="Krampis K."/>
            <person name="Lamour K.H."/>
            <person name="Lee M.K."/>
            <person name="McDonald W.H."/>
            <person name="Medina M."/>
            <person name="Meijer H.J."/>
            <person name="Nordberg E.K."/>
            <person name="Maclean D.J."/>
            <person name="Ospina-Giraldo M.D."/>
            <person name="Morris P.F."/>
            <person name="Phuntumart V."/>
            <person name="Putnam N.H."/>
            <person name="Rash S."/>
            <person name="Rose J.K."/>
            <person name="Sakihama Y."/>
            <person name="Salamov A.A."/>
            <person name="Savidor A."/>
            <person name="Scheuring C.F."/>
            <person name="Smith B.M."/>
            <person name="Sobral B.W."/>
            <person name="Terry A."/>
            <person name="Torto-Alalibo T.A."/>
            <person name="Win J."/>
            <person name="Xu Z."/>
            <person name="Zhang H."/>
            <person name="Grigoriev I.V."/>
            <person name="Rokhsar D.S."/>
            <person name="Boore J.L."/>
        </authorList>
    </citation>
    <scope>NUCLEOTIDE SEQUENCE [LARGE SCALE GENOMIC DNA]</scope>
    <source>
        <strain evidence="9">Pr102</strain>
    </source>
</reference>
<dbReference type="InParanoid" id="H3GSQ7"/>
<dbReference type="AlphaFoldDB" id="H3GSQ7"/>
<reference evidence="8" key="2">
    <citation type="submission" date="2015-06" db="UniProtKB">
        <authorList>
            <consortium name="EnsemblProtists"/>
        </authorList>
    </citation>
    <scope>IDENTIFICATION</scope>
    <source>
        <strain evidence="8">Pr102</strain>
    </source>
</reference>
<keyword evidence="3" id="KW-0862">Zinc</keyword>
<sequence>MQGQLRVAVVGSQTCHADSPQAYTVYQTSVNLRGLCYHRLIRYRHFLAFAKRLKLAPDAPRISVKLPPKLWWSRKASLQPETVEQRQVLLNEFMQQVCTRQLTLRSEERLLKLLQVGDYAPEDEEDRVINSRLSIKQRSATPTEATFEIAHTPGSSRSRMPSRTSTFRNTRSSRAVALPRLDVIQRTSWVNDKDRFYCYICDKRFSVFKRKHHCRACGEVICNSCSLYHRIQSRSMRVCVSCVAFHSLDSPTSAGSTGFPRPGGGSAHSSNSSRKTSNGSAADRNRSSTLSRGVWLNPWPEPPYPVDEDERLGVLRELNIRELGLSGKFNMYCEMAAKTMKCPIAYVSIIEDEEQILVANIGMAHTTLPRELSFCAHTICQPSVLVVLDTKNDERFRESPMVKGDKGAVKIRYYAGATIFSRDGHALGTVAVLDTKPRRETDQEHIGMLQHLSFLASEKMTQSTIHEDSDSEFL</sequence>
<dbReference type="PANTHER" id="PTHR43102:SF2">
    <property type="entry name" value="GAF DOMAIN-CONTAINING PROTEIN"/>
    <property type="match status" value="1"/>
</dbReference>
<dbReference type="Gene3D" id="3.30.40.10">
    <property type="entry name" value="Zinc/RING finger domain, C3HC4 (zinc finger)"/>
    <property type="match status" value="1"/>
</dbReference>
<dbReference type="PANTHER" id="PTHR43102">
    <property type="entry name" value="SLR1143 PROTEIN"/>
    <property type="match status" value="1"/>
</dbReference>
<dbReference type="CDD" id="cd06093">
    <property type="entry name" value="PX_domain"/>
    <property type="match status" value="1"/>
</dbReference>
<evidence type="ECO:0000259" key="7">
    <source>
        <dbReference type="PROSITE" id="PS50195"/>
    </source>
</evidence>
<dbReference type="PROSITE" id="PS50195">
    <property type="entry name" value="PX"/>
    <property type="match status" value="1"/>
</dbReference>
<keyword evidence="2 4" id="KW-0863">Zinc-finger</keyword>
<accession>H3GSQ7</accession>
<feature type="compositionally biased region" description="Low complexity" evidence="5">
    <location>
        <begin position="267"/>
        <end position="280"/>
    </location>
</feature>
<dbReference type="HOGENOM" id="CLU_576818_0_0_1"/>
<organism evidence="8 9">
    <name type="scientific">Phytophthora ramorum</name>
    <name type="common">Sudden oak death agent</name>
    <dbReference type="NCBI Taxonomy" id="164328"/>
    <lineage>
        <taxon>Eukaryota</taxon>
        <taxon>Sar</taxon>
        <taxon>Stramenopiles</taxon>
        <taxon>Oomycota</taxon>
        <taxon>Peronosporomycetes</taxon>
        <taxon>Peronosporales</taxon>
        <taxon>Peronosporaceae</taxon>
        <taxon>Phytophthora</taxon>
    </lineage>
</organism>
<dbReference type="PROSITE" id="PS50178">
    <property type="entry name" value="ZF_FYVE"/>
    <property type="match status" value="1"/>
</dbReference>
<evidence type="ECO:0000313" key="8">
    <source>
        <dbReference type="EnsemblProtists" id="Phyra80062"/>
    </source>
</evidence>
<name>H3GSQ7_PHYRM</name>
<dbReference type="InterPro" id="IPR036871">
    <property type="entry name" value="PX_dom_sf"/>
</dbReference>
<dbReference type="SUPFAM" id="SSF64268">
    <property type="entry name" value="PX domain"/>
    <property type="match status" value="1"/>
</dbReference>
<dbReference type="EMBL" id="DS566042">
    <property type="status" value="NOT_ANNOTATED_CDS"/>
    <property type="molecule type" value="Genomic_DNA"/>
</dbReference>
<dbReference type="SUPFAM" id="SSF55781">
    <property type="entry name" value="GAF domain-like"/>
    <property type="match status" value="1"/>
</dbReference>
<feature type="region of interest" description="Disordered" evidence="5">
    <location>
        <begin position="152"/>
        <end position="171"/>
    </location>
</feature>
<evidence type="ECO:0000313" key="9">
    <source>
        <dbReference type="Proteomes" id="UP000005238"/>
    </source>
</evidence>
<dbReference type="SMART" id="SM00064">
    <property type="entry name" value="FYVE"/>
    <property type="match status" value="1"/>
</dbReference>
<feature type="domain" description="PX" evidence="7">
    <location>
        <begin position="4"/>
        <end position="121"/>
    </location>
</feature>
<evidence type="ECO:0000259" key="6">
    <source>
        <dbReference type="PROSITE" id="PS50178"/>
    </source>
</evidence>
<dbReference type="Gene3D" id="3.30.450.40">
    <property type="match status" value="1"/>
</dbReference>
<dbReference type="InterPro" id="IPR011011">
    <property type="entry name" value="Znf_FYVE_PHD"/>
</dbReference>
<dbReference type="Pfam" id="PF01363">
    <property type="entry name" value="FYVE"/>
    <property type="match status" value="1"/>
</dbReference>
<dbReference type="InterPro" id="IPR017455">
    <property type="entry name" value="Znf_FYVE-rel"/>
</dbReference>
<keyword evidence="1" id="KW-0479">Metal-binding</keyword>
<dbReference type="eggNOG" id="KOG0230">
    <property type="taxonomic scope" value="Eukaryota"/>
</dbReference>
<dbReference type="InterPro" id="IPR013083">
    <property type="entry name" value="Znf_RING/FYVE/PHD"/>
</dbReference>
<dbReference type="Pfam" id="PF00787">
    <property type="entry name" value="PX"/>
    <property type="match status" value="1"/>
</dbReference>
<dbReference type="InterPro" id="IPR000306">
    <property type="entry name" value="Znf_FYVE"/>
</dbReference>
<dbReference type="Proteomes" id="UP000005238">
    <property type="component" value="Unassembled WGS sequence"/>
</dbReference>